<dbReference type="Proteomes" id="UP001208689">
    <property type="component" value="Chromosome"/>
</dbReference>
<dbReference type="InterPro" id="IPR022441">
    <property type="entry name" value="Para_beta_helix_rpt-2"/>
</dbReference>
<dbReference type="SMART" id="SM00710">
    <property type="entry name" value="PbH1"/>
    <property type="match status" value="10"/>
</dbReference>
<dbReference type="EMBL" id="CP104013">
    <property type="protein sequence ID" value="UYP47983.1"/>
    <property type="molecule type" value="Genomic_DNA"/>
</dbReference>
<keyword evidence="3" id="KW-0833">Ubl conjugation pathway</keyword>
<feature type="transmembrane region" description="Helical" evidence="5">
    <location>
        <begin position="401"/>
        <end position="421"/>
    </location>
</feature>
<dbReference type="Gene3D" id="2.160.20.10">
    <property type="entry name" value="Single-stranded right-handed beta-helix, Pectin lyase-like"/>
    <property type="match status" value="2"/>
</dbReference>
<evidence type="ECO:0000256" key="4">
    <source>
        <dbReference type="SAM" id="MobiDB-lite"/>
    </source>
</evidence>
<dbReference type="InterPro" id="IPR012334">
    <property type="entry name" value="Pectin_lyas_fold"/>
</dbReference>
<feature type="transmembrane region" description="Helical" evidence="5">
    <location>
        <begin position="7"/>
        <end position="26"/>
    </location>
</feature>
<protein>
    <recommendedName>
        <fullName evidence="6">Periplasmic copper-binding protein NosD beta helix domain-containing protein</fullName>
    </recommendedName>
</protein>
<evidence type="ECO:0000256" key="5">
    <source>
        <dbReference type="SAM" id="Phobius"/>
    </source>
</evidence>
<accession>A0ABY6HWS7</accession>
<keyword evidence="8" id="KW-1185">Reference proteome</keyword>
<comment type="pathway">
    <text evidence="1">Protein modification; protein ubiquitination.</text>
</comment>
<keyword evidence="2" id="KW-0677">Repeat</keyword>
<dbReference type="PANTHER" id="PTHR22990:SF15">
    <property type="entry name" value="F-BOX ONLY PROTEIN 10"/>
    <property type="match status" value="1"/>
</dbReference>
<evidence type="ECO:0000256" key="1">
    <source>
        <dbReference type="ARBA" id="ARBA00004906"/>
    </source>
</evidence>
<feature type="region of interest" description="Disordered" evidence="4">
    <location>
        <begin position="363"/>
        <end position="390"/>
    </location>
</feature>
<dbReference type="InterPro" id="IPR006626">
    <property type="entry name" value="PbH1"/>
</dbReference>
<keyword evidence="5" id="KW-0812">Transmembrane</keyword>
<dbReference type="NCBIfam" id="TIGR03804">
    <property type="entry name" value="para_beta_helix"/>
    <property type="match status" value="2"/>
</dbReference>
<dbReference type="PANTHER" id="PTHR22990">
    <property type="entry name" value="F-BOX ONLY PROTEIN"/>
    <property type="match status" value="1"/>
</dbReference>
<feature type="domain" description="Periplasmic copper-binding protein NosD beta helix" evidence="6">
    <location>
        <begin position="69"/>
        <end position="211"/>
    </location>
</feature>
<dbReference type="SUPFAM" id="SSF51126">
    <property type="entry name" value="Pectin lyase-like"/>
    <property type="match status" value="2"/>
</dbReference>
<feature type="domain" description="Periplasmic copper-binding protein NosD beta helix" evidence="6">
    <location>
        <begin position="214"/>
        <end position="339"/>
    </location>
</feature>
<evidence type="ECO:0000313" key="8">
    <source>
        <dbReference type="Proteomes" id="UP001208689"/>
    </source>
</evidence>
<dbReference type="Pfam" id="PF05048">
    <property type="entry name" value="NosD"/>
    <property type="match status" value="2"/>
</dbReference>
<name>A0ABY6HWS7_9ARCH</name>
<dbReference type="InterPro" id="IPR011050">
    <property type="entry name" value="Pectin_lyase_fold/virulence"/>
</dbReference>
<evidence type="ECO:0000256" key="2">
    <source>
        <dbReference type="ARBA" id="ARBA00022737"/>
    </source>
</evidence>
<organism evidence="7 8">
    <name type="scientific">Candidatus Lokiarchaeum ossiferum</name>
    <dbReference type="NCBI Taxonomy" id="2951803"/>
    <lineage>
        <taxon>Archaea</taxon>
        <taxon>Promethearchaeati</taxon>
        <taxon>Promethearchaeota</taxon>
        <taxon>Promethearchaeia</taxon>
        <taxon>Promethearchaeales</taxon>
        <taxon>Promethearchaeaceae</taxon>
        <taxon>Candidatus Lokiarchaeum</taxon>
    </lineage>
</organism>
<gene>
    <name evidence="7" type="ORF">NEF87_004268</name>
</gene>
<dbReference type="InterPro" id="IPR051550">
    <property type="entry name" value="SCF-Subunits/Alg-Epimerases"/>
</dbReference>
<sequence>MKTLKKNLPIAIISIIFLSMAIFWMGKSDNLENNSIKINPAELKDKSPNFIQEIHSSISIQGNDQLEIFIANNGLNGEGSASSPYIIENYIIDATSSHGISIQNITKNLIIRECDIQDGFDNGKFGIYLSNSSNILIHDNHFTSNYYAVMLFKSTIINITNNVISQAGIYFNDSNECSLSYNEFNRANSATGGVWLQNSDNNLIQFNEIKDLEYRKGICLFDSHYNILNANKISNIYMEHAIDIRRSHSNIITSNQINKSVWISAIYLHESQKAHIENNYIYENGGMGILLYYSDFFNITGNIIRFNLDSGICVDHTMESSLTFNLVTDNDGFGIHLLSFINLFLEGNEGIIGYGDDIPPETDPIITSDSSTITPPSTSTSSSNTSSSSISQSIEESRPSWVELFLIFTTFFVIFILISLVSSKKDQSNENLNNQEVEELEYSLDKTVENNNMENWEIESIFNDNVSDSPIIEELEPRNRIETKLLSPELDIKANIQPQISSDHEIHISTQKHLLGNFKDILNEKRKIEIPILASLLNISEKELLLNLVSWSRIIPFKIENGIIEMEILSNFIGLLDKQFQDWTKKGPNDKKMEK</sequence>
<evidence type="ECO:0000259" key="6">
    <source>
        <dbReference type="Pfam" id="PF05048"/>
    </source>
</evidence>
<keyword evidence="5" id="KW-1133">Transmembrane helix</keyword>
<dbReference type="InterPro" id="IPR007742">
    <property type="entry name" value="NosD_dom"/>
</dbReference>
<keyword evidence="5" id="KW-0472">Membrane</keyword>
<evidence type="ECO:0000256" key="3">
    <source>
        <dbReference type="ARBA" id="ARBA00022786"/>
    </source>
</evidence>
<evidence type="ECO:0000313" key="7">
    <source>
        <dbReference type="EMBL" id="UYP47983.1"/>
    </source>
</evidence>
<reference evidence="7" key="1">
    <citation type="submission" date="2022-09" db="EMBL/GenBank/DDBJ databases">
        <title>Actin cytoskeleton and complex cell architecture in an #Asgard archaeon.</title>
        <authorList>
            <person name="Ponce Toledo R.I."/>
            <person name="Schleper C."/>
            <person name="Rodrigues Oliveira T."/>
            <person name="Wollweber F."/>
            <person name="Xu J."/>
            <person name="Rittmann S."/>
            <person name="Klingl A."/>
            <person name="Pilhofer M."/>
        </authorList>
    </citation>
    <scope>NUCLEOTIDE SEQUENCE</scope>
    <source>
        <strain evidence="7">B-35</strain>
    </source>
</reference>
<proteinExistence type="predicted"/>